<dbReference type="AlphaFoldDB" id="A0A0U5GHM2"/>
<dbReference type="Pfam" id="PF05656">
    <property type="entry name" value="DUF805"/>
    <property type="match status" value="1"/>
</dbReference>
<evidence type="ECO:0000313" key="3">
    <source>
        <dbReference type="Proteomes" id="UP000059419"/>
    </source>
</evidence>
<dbReference type="STRING" id="1619313.EM595_0101"/>
<dbReference type="PANTHER" id="PTHR34980">
    <property type="entry name" value="INNER MEMBRANE PROTEIN-RELATED-RELATED"/>
    <property type="match status" value="1"/>
</dbReference>
<gene>
    <name evidence="2" type="ORF">EM595_0101</name>
</gene>
<dbReference type="GO" id="GO:0005886">
    <property type="term" value="C:plasma membrane"/>
    <property type="evidence" value="ECO:0007669"/>
    <property type="project" value="TreeGrafter"/>
</dbReference>
<keyword evidence="1" id="KW-1133">Transmembrane helix</keyword>
<evidence type="ECO:0000313" key="2">
    <source>
        <dbReference type="EMBL" id="CUU22338.1"/>
    </source>
</evidence>
<dbReference type="RefSeq" id="WP_067426712.1">
    <property type="nucleotide sequence ID" value="NZ_JACSXD010000013.1"/>
</dbReference>
<keyword evidence="3" id="KW-1185">Reference proteome</keyword>
<dbReference type="EMBL" id="LN907827">
    <property type="protein sequence ID" value="CUU22338.1"/>
    <property type="molecule type" value="Genomic_DNA"/>
</dbReference>
<protein>
    <recommendedName>
        <fullName evidence="4">DUF805 domain-containing protein</fullName>
    </recommendedName>
</protein>
<feature type="transmembrane region" description="Helical" evidence="1">
    <location>
        <begin position="75"/>
        <end position="93"/>
    </location>
</feature>
<feature type="transmembrane region" description="Helical" evidence="1">
    <location>
        <begin position="20"/>
        <end position="40"/>
    </location>
</feature>
<keyword evidence="1" id="KW-0472">Membrane</keyword>
<dbReference type="InterPro" id="IPR008523">
    <property type="entry name" value="DUF805"/>
</dbReference>
<sequence length="146" mass="16755">MTLQQWLFSYRGRLGRRDFWIWQALWLVLMIALFSLAGVGWLDTQMAAFMVVCLLWPTSATVVKRLHDRNRRGYWALLLVVAWMLLAGNWSMLDGTLQWLLGRLLPTVIFLITMLELGVFTGTQGANRYGTAAKPVLFLPEKSAHQ</sequence>
<keyword evidence="1" id="KW-0812">Transmembrane</keyword>
<evidence type="ECO:0008006" key="4">
    <source>
        <dbReference type="Google" id="ProtNLM"/>
    </source>
</evidence>
<accession>A0A0U5GHM2</accession>
<dbReference type="PANTHER" id="PTHR34980:SF1">
    <property type="entry name" value="INNER MEMBRANE PROTEIN"/>
    <property type="match status" value="1"/>
</dbReference>
<evidence type="ECO:0000256" key="1">
    <source>
        <dbReference type="SAM" id="Phobius"/>
    </source>
</evidence>
<dbReference type="OrthoDB" id="9812349at2"/>
<dbReference type="PATRIC" id="fig|1619313.3.peg.102"/>
<dbReference type="KEGG" id="ege:EM595_0101"/>
<feature type="transmembrane region" description="Helical" evidence="1">
    <location>
        <begin position="99"/>
        <end position="120"/>
    </location>
</feature>
<organism evidence="2 3">
    <name type="scientific">Duffyella gerundensis</name>
    <dbReference type="NCBI Taxonomy" id="1619313"/>
    <lineage>
        <taxon>Bacteria</taxon>
        <taxon>Pseudomonadati</taxon>
        <taxon>Pseudomonadota</taxon>
        <taxon>Gammaproteobacteria</taxon>
        <taxon>Enterobacterales</taxon>
        <taxon>Erwiniaceae</taxon>
        <taxon>Duffyella</taxon>
    </lineage>
</organism>
<name>A0A0U5GHM2_9GAMM</name>
<reference evidence="3" key="1">
    <citation type="submission" date="2015-11" db="EMBL/GenBank/DDBJ databases">
        <authorList>
            <person name="Blom J."/>
        </authorList>
    </citation>
    <scope>NUCLEOTIDE SEQUENCE [LARGE SCALE GENOMIC DNA]</scope>
</reference>
<proteinExistence type="predicted"/>
<dbReference type="Proteomes" id="UP000059419">
    <property type="component" value="Chromosome 1"/>
</dbReference>